<feature type="transmembrane region" description="Helical" evidence="8">
    <location>
        <begin position="220"/>
        <end position="238"/>
    </location>
</feature>
<reference evidence="10 11" key="1">
    <citation type="submission" date="2018-07" db="EMBL/GenBank/DDBJ databases">
        <title>Diversity of Mesorhizobium strains in Brazil.</title>
        <authorList>
            <person name="Helene L.C.F."/>
            <person name="Dall'Agnol R."/>
            <person name="Delamuta J.R.M."/>
            <person name="Hungria M."/>
        </authorList>
    </citation>
    <scope>NUCLEOTIDE SEQUENCE [LARGE SCALE GENOMIC DNA]</scope>
    <source>
        <strain evidence="10 11">AC99b</strain>
    </source>
</reference>
<sequence length="542" mass="58189">MQAVQSWASSVAANPSARESTGYFRTSPTLWAVSLIAIFLALRIGLAAVVPLSIDEAYAVVVSRSHSLSYFDHPPLGFALARLMADVTGCECRFAVRLPYVLLGSLSALLLFDLTRLAYGAAAAFWAVACYSVAPFFLISAGHFVVPDGPLDFFLLASAWLAAPMLLGGETRHGLPRWIAAGLALGLALMSKYQAGLFAISALMILVVTKPGRAELRTPGPWLAAIVAALGLAPVMLWNMRHGWISLAFQSGRGMAAEGHLLHPANLGLTLLGQAAYLWPTIWLVAMACLWRAARPGAAPADRFFLPIAALPVAFFDVIALLSAHSLPHWSMSGFLFAFPLVGQWCRDFSQRHSGWLNTSFAVAAITVPSLAIGFAVQATTGAFTRPFFDRAPKFDINWQIVDWSVLTGKAESNQIGAPDTFVVASNWMQAARIGAAIGPDFPIQVLPGDPRHFQFMDDDRLNSRSAGFLIAALNFADEAASEKGYRDNLAGLFVASGPARHVTQRVAGFPVFDMLILPVKRADMVHAPQGRTSTNTGSALP</sequence>
<comment type="subcellular location">
    <subcellularLocation>
        <location evidence="1">Cell membrane</location>
        <topology evidence="1">Multi-pass membrane protein</topology>
    </subcellularLocation>
</comment>
<dbReference type="OrthoDB" id="9811222at2"/>
<keyword evidence="4" id="KW-0808">Transferase</keyword>
<dbReference type="AlphaFoldDB" id="A0A330HNJ9"/>
<feature type="domain" description="Glycosyltransferase RgtA/B/C/D-like" evidence="9">
    <location>
        <begin position="72"/>
        <end position="238"/>
    </location>
</feature>
<protein>
    <recommendedName>
        <fullName evidence="9">Glycosyltransferase RgtA/B/C/D-like domain-containing protein</fullName>
    </recommendedName>
</protein>
<evidence type="ECO:0000256" key="8">
    <source>
        <dbReference type="SAM" id="Phobius"/>
    </source>
</evidence>
<evidence type="ECO:0000256" key="4">
    <source>
        <dbReference type="ARBA" id="ARBA00022679"/>
    </source>
</evidence>
<feature type="transmembrane region" description="Helical" evidence="8">
    <location>
        <begin position="94"/>
        <end position="112"/>
    </location>
</feature>
<dbReference type="Pfam" id="PF13231">
    <property type="entry name" value="PMT_2"/>
    <property type="match status" value="1"/>
</dbReference>
<dbReference type="GO" id="GO:0016763">
    <property type="term" value="F:pentosyltransferase activity"/>
    <property type="evidence" value="ECO:0007669"/>
    <property type="project" value="TreeGrafter"/>
</dbReference>
<dbReference type="EMBL" id="QMBP01000006">
    <property type="protein sequence ID" value="RAZ90025.1"/>
    <property type="molecule type" value="Genomic_DNA"/>
</dbReference>
<dbReference type="Proteomes" id="UP000251558">
    <property type="component" value="Unassembled WGS sequence"/>
</dbReference>
<keyword evidence="3" id="KW-0328">Glycosyltransferase</keyword>
<evidence type="ECO:0000256" key="1">
    <source>
        <dbReference type="ARBA" id="ARBA00004651"/>
    </source>
</evidence>
<dbReference type="PANTHER" id="PTHR33908:SF11">
    <property type="entry name" value="MEMBRANE PROTEIN"/>
    <property type="match status" value="1"/>
</dbReference>
<keyword evidence="2" id="KW-1003">Cell membrane</keyword>
<name>A0A330HNJ9_9HYPH</name>
<feature type="transmembrane region" description="Helical" evidence="8">
    <location>
        <begin position="304"/>
        <end position="324"/>
    </location>
</feature>
<dbReference type="InterPro" id="IPR038731">
    <property type="entry name" value="RgtA/B/C-like"/>
</dbReference>
<feature type="transmembrane region" description="Helical" evidence="8">
    <location>
        <begin position="355"/>
        <end position="377"/>
    </location>
</feature>
<evidence type="ECO:0000313" key="11">
    <source>
        <dbReference type="Proteomes" id="UP000251558"/>
    </source>
</evidence>
<evidence type="ECO:0000313" key="10">
    <source>
        <dbReference type="EMBL" id="RAZ90025.1"/>
    </source>
</evidence>
<dbReference type="InterPro" id="IPR050297">
    <property type="entry name" value="LipidA_mod_glycosyltrf_83"/>
</dbReference>
<dbReference type="PANTHER" id="PTHR33908">
    <property type="entry name" value="MANNOSYLTRANSFERASE YKCB-RELATED"/>
    <property type="match status" value="1"/>
</dbReference>
<evidence type="ECO:0000256" key="6">
    <source>
        <dbReference type="ARBA" id="ARBA00022989"/>
    </source>
</evidence>
<gene>
    <name evidence="10" type="ORF">DPM33_14355</name>
</gene>
<organism evidence="10 11">
    <name type="scientific">Mesorhizobium hawassense</name>
    <dbReference type="NCBI Taxonomy" id="1209954"/>
    <lineage>
        <taxon>Bacteria</taxon>
        <taxon>Pseudomonadati</taxon>
        <taxon>Pseudomonadota</taxon>
        <taxon>Alphaproteobacteria</taxon>
        <taxon>Hyphomicrobiales</taxon>
        <taxon>Phyllobacteriaceae</taxon>
        <taxon>Mesorhizobium</taxon>
    </lineage>
</organism>
<keyword evidence="5 8" id="KW-0812">Transmembrane</keyword>
<evidence type="ECO:0000256" key="2">
    <source>
        <dbReference type="ARBA" id="ARBA00022475"/>
    </source>
</evidence>
<feature type="transmembrane region" description="Helical" evidence="8">
    <location>
        <begin position="30"/>
        <end position="54"/>
    </location>
</feature>
<dbReference type="GO" id="GO:0005886">
    <property type="term" value="C:plasma membrane"/>
    <property type="evidence" value="ECO:0007669"/>
    <property type="project" value="UniProtKB-SubCell"/>
</dbReference>
<feature type="transmembrane region" description="Helical" evidence="8">
    <location>
        <begin position="271"/>
        <end position="292"/>
    </location>
</feature>
<keyword evidence="6 8" id="KW-1133">Transmembrane helix</keyword>
<evidence type="ECO:0000259" key="9">
    <source>
        <dbReference type="Pfam" id="PF13231"/>
    </source>
</evidence>
<feature type="transmembrane region" description="Helical" evidence="8">
    <location>
        <begin position="179"/>
        <end position="208"/>
    </location>
</feature>
<feature type="transmembrane region" description="Helical" evidence="8">
    <location>
        <begin position="118"/>
        <end position="139"/>
    </location>
</feature>
<proteinExistence type="predicted"/>
<evidence type="ECO:0000256" key="3">
    <source>
        <dbReference type="ARBA" id="ARBA00022676"/>
    </source>
</evidence>
<accession>A0A330HNJ9</accession>
<dbReference type="GO" id="GO:0009103">
    <property type="term" value="P:lipopolysaccharide biosynthetic process"/>
    <property type="evidence" value="ECO:0007669"/>
    <property type="project" value="UniProtKB-ARBA"/>
</dbReference>
<evidence type="ECO:0000256" key="5">
    <source>
        <dbReference type="ARBA" id="ARBA00022692"/>
    </source>
</evidence>
<dbReference type="RefSeq" id="WP_112098097.1">
    <property type="nucleotide sequence ID" value="NZ_QMBP01000006.1"/>
</dbReference>
<keyword evidence="7 8" id="KW-0472">Membrane</keyword>
<comment type="caution">
    <text evidence="10">The sequence shown here is derived from an EMBL/GenBank/DDBJ whole genome shotgun (WGS) entry which is preliminary data.</text>
</comment>
<evidence type="ECO:0000256" key="7">
    <source>
        <dbReference type="ARBA" id="ARBA00023136"/>
    </source>
</evidence>
<keyword evidence="11" id="KW-1185">Reference proteome</keyword>